<keyword evidence="3 6" id="KW-0479">Metal-binding</keyword>
<dbReference type="PROSITE" id="PS51007">
    <property type="entry name" value="CYTC"/>
    <property type="match status" value="1"/>
</dbReference>
<keyword evidence="2 6" id="KW-0349">Heme</keyword>
<keyword evidence="11" id="KW-1185">Reference proteome</keyword>
<dbReference type="Proteomes" id="UP000049222">
    <property type="component" value="Unassembled WGS sequence"/>
</dbReference>
<dbReference type="GO" id="GO:0004130">
    <property type="term" value="F:cytochrome-c peroxidase activity"/>
    <property type="evidence" value="ECO:0007669"/>
    <property type="project" value="UniProtKB-EC"/>
</dbReference>
<keyword evidence="5 6" id="KW-0408">Iron</keyword>
<dbReference type="PANTHER" id="PTHR30600">
    <property type="entry name" value="CYTOCHROME C PEROXIDASE-RELATED"/>
    <property type="match status" value="1"/>
</dbReference>
<dbReference type="GO" id="GO:0030313">
    <property type="term" value="C:cell envelope"/>
    <property type="evidence" value="ECO:0007669"/>
    <property type="project" value="UniProtKB-SubCell"/>
</dbReference>
<evidence type="ECO:0000259" key="9">
    <source>
        <dbReference type="PROSITE" id="PS51007"/>
    </source>
</evidence>
<reference evidence="10 11" key="1">
    <citation type="submission" date="2015-07" db="EMBL/GenBank/DDBJ databases">
        <authorList>
            <person name="Noorani M."/>
        </authorList>
    </citation>
    <scope>NUCLEOTIDE SEQUENCE [LARGE SCALE GENOMIC DNA]</scope>
    <source>
        <strain evidence="10 11">CECT 7802</strain>
    </source>
</reference>
<feature type="signal peptide" evidence="8">
    <location>
        <begin position="1"/>
        <end position="23"/>
    </location>
</feature>
<dbReference type="GO" id="GO:0020037">
    <property type="term" value="F:heme binding"/>
    <property type="evidence" value="ECO:0007669"/>
    <property type="project" value="InterPro"/>
</dbReference>
<dbReference type="Pfam" id="PF03150">
    <property type="entry name" value="CCP_MauG"/>
    <property type="match status" value="1"/>
</dbReference>
<evidence type="ECO:0000256" key="7">
    <source>
        <dbReference type="SAM" id="MobiDB-lite"/>
    </source>
</evidence>
<dbReference type="GO" id="GO:0009055">
    <property type="term" value="F:electron transfer activity"/>
    <property type="evidence" value="ECO:0007669"/>
    <property type="project" value="InterPro"/>
</dbReference>
<evidence type="ECO:0000313" key="10">
    <source>
        <dbReference type="EMBL" id="CTQ49061.1"/>
    </source>
</evidence>
<feature type="domain" description="Cytochrome c" evidence="9">
    <location>
        <begin position="253"/>
        <end position="413"/>
    </location>
</feature>
<evidence type="ECO:0000256" key="1">
    <source>
        <dbReference type="ARBA" id="ARBA00004196"/>
    </source>
</evidence>
<dbReference type="InterPro" id="IPR009056">
    <property type="entry name" value="Cyt_c-like_dom"/>
</dbReference>
<evidence type="ECO:0000256" key="6">
    <source>
        <dbReference type="PROSITE-ProRule" id="PRU00433"/>
    </source>
</evidence>
<dbReference type="SUPFAM" id="SSF46626">
    <property type="entry name" value="Cytochrome c"/>
    <property type="match status" value="2"/>
</dbReference>
<gene>
    <name evidence="10" type="primary">ccp_2</name>
    <name evidence="10" type="ORF">JDO7802_01070</name>
</gene>
<dbReference type="Gene3D" id="1.10.760.10">
    <property type="entry name" value="Cytochrome c-like domain"/>
    <property type="match status" value="2"/>
</dbReference>
<dbReference type="InterPro" id="IPR004852">
    <property type="entry name" value="Di-haem_cyt_c_peroxidsae"/>
</dbReference>
<dbReference type="GO" id="GO:0046872">
    <property type="term" value="F:metal ion binding"/>
    <property type="evidence" value="ECO:0007669"/>
    <property type="project" value="UniProtKB-KW"/>
</dbReference>
<dbReference type="InterPro" id="IPR051395">
    <property type="entry name" value="Cytochrome_c_Peroxidase/MauG"/>
</dbReference>
<keyword evidence="8" id="KW-0732">Signal</keyword>
<evidence type="ECO:0000256" key="8">
    <source>
        <dbReference type="SAM" id="SignalP"/>
    </source>
</evidence>
<dbReference type="EC" id="1.11.1.5" evidence="10"/>
<proteinExistence type="predicted"/>
<evidence type="ECO:0000256" key="2">
    <source>
        <dbReference type="ARBA" id="ARBA00022617"/>
    </source>
</evidence>
<sequence>MAWFDWIMIRCAFLCLVALPAAAMEFPSPVTDDAYRSTDPAKVAMGRLLFWDPILSGNRNISCGTCHQPRFGTGDGLALGLGEGGVGLGPDRTVDPTNPPEDRIPRNAPGLWNLGAHEFTVLFHDGRIEETAAGLRTPMGPEMVEGFDTLLSAQTMFPVLSADEMAGHFSENEIAQAVRQGFITGPDGAWEKLSARVRAIPEYVTLWQEGFPNDETLDFTDISDAIAQFVEHEWRSDTAPFDAWLRGDGDLPVRALEGMELFYGSLDCASCHSGAFQTDHDFHVTGQPQLGPGKAAAFESHARDDGRFRVTGVEADRYAFRTPSLRNVTDTGPWGHAGAYANLRDFLRAHAAPRAALRDYPRAVALPKLMVNDWTILDDVDQVQDIAARITGPDRILTEAEVTALMAFLETLRDPKALQGRSGTPRVVPSGLPVDHGD</sequence>
<dbReference type="STRING" id="420998.JDO7802_01070"/>
<evidence type="ECO:0000313" key="11">
    <source>
        <dbReference type="Proteomes" id="UP000049222"/>
    </source>
</evidence>
<comment type="subcellular location">
    <subcellularLocation>
        <location evidence="1">Cell envelope</location>
    </subcellularLocation>
</comment>
<protein>
    <submittedName>
        <fullName evidence="10">Cytochrome c551 peroxidase</fullName>
        <ecNumber evidence="10">1.11.1.5</ecNumber>
    </submittedName>
</protein>
<evidence type="ECO:0000256" key="5">
    <source>
        <dbReference type="ARBA" id="ARBA00023004"/>
    </source>
</evidence>
<keyword evidence="10" id="KW-0575">Peroxidase</keyword>
<organism evidence="10 11">
    <name type="scientific">Jannaschia donghaensis</name>
    <dbReference type="NCBI Taxonomy" id="420998"/>
    <lineage>
        <taxon>Bacteria</taxon>
        <taxon>Pseudomonadati</taxon>
        <taxon>Pseudomonadota</taxon>
        <taxon>Alphaproteobacteria</taxon>
        <taxon>Rhodobacterales</taxon>
        <taxon>Roseobacteraceae</taxon>
        <taxon>Jannaschia</taxon>
    </lineage>
</organism>
<feature type="region of interest" description="Disordered" evidence="7">
    <location>
        <begin position="419"/>
        <end position="438"/>
    </location>
</feature>
<dbReference type="AlphaFoldDB" id="A0A0M6YFC0"/>
<accession>A0A0M6YFC0</accession>
<evidence type="ECO:0000256" key="4">
    <source>
        <dbReference type="ARBA" id="ARBA00023002"/>
    </source>
</evidence>
<feature type="chain" id="PRO_5005807968" evidence="8">
    <location>
        <begin position="24"/>
        <end position="438"/>
    </location>
</feature>
<evidence type="ECO:0000256" key="3">
    <source>
        <dbReference type="ARBA" id="ARBA00022723"/>
    </source>
</evidence>
<name>A0A0M6YFC0_9RHOB</name>
<dbReference type="EMBL" id="CXSU01000011">
    <property type="protein sequence ID" value="CTQ49061.1"/>
    <property type="molecule type" value="Genomic_DNA"/>
</dbReference>
<dbReference type="InterPro" id="IPR036909">
    <property type="entry name" value="Cyt_c-like_dom_sf"/>
</dbReference>
<keyword evidence="4 10" id="KW-0560">Oxidoreductase</keyword>